<dbReference type="GO" id="GO:0032465">
    <property type="term" value="P:regulation of cytokinesis"/>
    <property type="evidence" value="ECO:0007669"/>
    <property type="project" value="UniProtKB-ARBA"/>
</dbReference>
<accession>A0AAD5U776</accession>
<comment type="catalytic activity">
    <reaction evidence="9 14">
        <text>L-seryl-[protein] + ATP = O-phospho-L-seryl-[protein] + ADP + H(+)</text>
        <dbReference type="Rhea" id="RHEA:17989"/>
        <dbReference type="Rhea" id="RHEA-COMP:9863"/>
        <dbReference type="Rhea" id="RHEA-COMP:11604"/>
        <dbReference type="ChEBI" id="CHEBI:15378"/>
        <dbReference type="ChEBI" id="CHEBI:29999"/>
        <dbReference type="ChEBI" id="CHEBI:30616"/>
        <dbReference type="ChEBI" id="CHEBI:83421"/>
        <dbReference type="ChEBI" id="CHEBI:456216"/>
        <dbReference type="EC" id="2.7.11.1"/>
    </reaction>
</comment>
<dbReference type="AlphaFoldDB" id="A0AAD5U776"/>
<feature type="domain" description="Protein kinase" evidence="15">
    <location>
        <begin position="227"/>
        <end position="472"/>
    </location>
</feature>
<evidence type="ECO:0000256" key="10">
    <source>
        <dbReference type="PIRSR" id="PIRSR630616-1"/>
    </source>
</evidence>
<dbReference type="CDD" id="cd14007">
    <property type="entry name" value="STKc_Aurora"/>
    <property type="match status" value="1"/>
</dbReference>
<keyword evidence="5 11" id="KW-0547">Nucleotide-binding</keyword>
<dbReference type="PROSITE" id="PS50011">
    <property type="entry name" value="PROTEIN_KINASE_DOM"/>
    <property type="match status" value="1"/>
</dbReference>
<evidence type="ECO:0000256" key="8">
    <source>
        <dbReference type="ARBA" id="ARBA00047899"/>
    </source>
</evidence>
<dbReference type="InterPro" id="IPR000719">
    <property type="entry name" value="Prot_kinase_dom"/>
</dbReference>
<feature type="binding site" evidence="11">
    <location>
        <begin position="348"/>
        <end position="349"/>
    </location>
    <ligand>
        <name>ATP</name>
        <dbReference type="ChEBI" id="CHEBI:30616"/>
    </ligand>
</feature>
<feature type="binding site" evidence="11">
    <location>
        <position position="237"/>
    </location>
    <ligand>
        <name>ATP</name>
        <dbReference type="ChEBI" id="CHEBI:30616"/>
    </ligand>
</feature>
<evidence type="ECO:0000256" key="9">
    <source>
        <dbReference type="ARBA" id="ARBA00048679"/>
    </source>
</evidence>
<dbReference type="InterPro" id="IPR017441">
    <property type="entry name" value="Protein_kinase_ATP_BS"/>
</dbReference>
<dbReference type="SMART" id="SM00220">
    <property type="entry name" value="S_TKc"/>
    <property type="match status" value="1"/>
</dbReference>
<feature type="binding site" evidence="11">
    <location>
        <position position="362"/>
    </location>
    <ligand>
        <name>ATP</name>
        <dbReference type="ChEBI" id="CHEBI:30616"/>
    </ligand>
</feature>
<evidence type="ECO:0000256" key="1">
    <source>
        <dbReference type="ARBA" id="ARBA00012513"/>
    </source>
</evidence>
<organism evidence="16 17">
    <name type="scientific">Clydaea vesicula</name>
    <dbReference type="NCBI Taxonomy" id="447962"/>
    <lineage>
        <taxon>Eukaryota</taxon>
        <taxon>Fungi</taxon>
        <taxon>Fungi incertae sedis</taxon>
        <taxon>Chytridiomycota</taxon>
        <taxon>Chytridiomycota incertae sedis</taxon>
        <taxon>Chytridiomycetes</taxon>
        <taxon>Lobulomycetales</taxon>
        <taxon>Lobulomycetaceae</taxon>
        <taxon>Clydaea</taxon>
    </lineage>
</organism>
<keyword evidence="7 11" id="KW-0067">ATP-binding</keyword>
<dbReference type="GO" id="GO:0044779">
    <property type="term" value="P:meiotic spindle checkpoint signaling"/>
    <property type="evidence" value="ECO:0007669"/>
    <property type="project" value="UniProtKB-ARBA"/>
</dbReference>
<evidence type="ECO:0000256" key="6">
    <source>
        <dbReference type="ARBA" id="ARBA00022777"/>
    </source>
</evidence>
<dbReference type="GO" id="GO:0051233">
    <property type="term" value="C:spindle midzone"/>
    <property type="evidence" value="ECO:0007669"/>
    <property type="project" value="UniProtKB-ARBA"/>
</dbReference>
<dbReference type="GO" id="GO:1902115">
    <property type="term" value="P:regulation of organelle assembly"/>
    <property type="evidence" value="ECO:0007669"/>
    <property type="project" value="UniProtKB-ARBA"/>
</dbReference>
<dbReference type="InterPro" id="IPR008271">
    <property type="entry name" value="Ser/Thr_kinase_AS"/>
</dbReference>
<evidence type="ECO:0000256" key="12">
    <source>
        <dbReference type="PIRSR" id="PIRSR630616-3"/>
    </source>
</evidence>
<keyword evidence="4 14" id="KW-0808">Transferase</keyword>
<evidence type="ECO:0000313" key="17">
    <source>
        <dbReference type="Proteomes" id="UP001211065"/>
    </source>
</evidence>
<dbReference type="FunFam" id="1.10.510.10:FF:000235">
    <property type="entry name" value="Serine/threonine-protein kinase ark1"/>
    <property type="match status" value="1"/>
</dbReference>
<keyword evidence="3 14" id="KW-0723">Serine/threonine-protein kinase</keyword>
<evidence type="ECO:0000259" key="15">
    <source>
        <dbReference type="PROSITE" id="PS50011"/>
    </source>
</evidence>
<keyword evidence="17" id="KW-1185">Reference proteome</keyword>
<comment type="catalytic activity">
    <reaction evidence="8 14">
        <text>L-threonyl-[protein] + ATP = O-phospho-L-threonyl-[protein] + ADP + H(+)</text>
        <dbReference type="Rhea" id="RHEA:46608"/>
        <dbReference type="Rhea" id="RHEA-COMP:11060"/>
        <dbReference type="Rhea" id="RHEA-COMP:11605"/>
        <dbReference type="ChEBI" id="CHEBI:15378"/>
        <dbReference type="ChEBI" id="CHEBI:30013"/>
        <dbReference type="ChEBI" id="CHEBI:30616"/>
        <dbReference type="ChEBI" id="CHEBI:61977"/>
        <dbReference type="ChEBI" id="CHEBI:456216"/>
        <dbReference type="EC" id="2.7.11.1"/>
    </reaction>
</comment>
<dbReference type="PANTHER" id="PTHR24350">
    <property type="entry name" value="SERINE/THREONINE-PROTEIN KINASE IAL-RELATED"/>
    <property type="match status" value="1"/>
</dbReference>
<evidence type="ECO:0000313" key="16">
    <source>
        <dbReference type="EMBL" id="KAJ3225260.1"/>
    </source>
</evidence>
<protein>
    <recommendedName>
        <fullName evidence="2 14">Aurora kinase</fullName>
        <ecNumber evidence="1 14">2.7.11.1</ecNumber>
    </recommendedName>
</protein>
<dbReference type="Proteomes" id="UP001211065">
    <property type="component" value="Unassembled WGS sequence"/>
</dbReference>
<dbReference type="GO" id="GO:0090266">
    <property type="term" value="P:regulation of mitotic cell cycle spindle assembly checkpoint"/>
    <property type="evidence" value="ECO:0007669"/>
    <property type="project" value="UniProtKB-ARBA"/>
</dbReference>
<evidence type="ECO:0000256" key="3">
    <source>
        <dbReference type="ARBA" id="ARBA00022527"/>
    </source>
</evidence>
<evidence type="ECO:0000256" key="13">
    <source>
        <dbReference type="PROSITE-ProRule" id="PRU10141"/>
    </source>
</evidence>
<dbReference type="GO" id="GO:0032133">
    <property type="term" value="C:chromosome passenger complex"/>
    <property type="evidence" value="ECO:0007669"/>
    <property type="project" value="UniProtKB-ARBA"/>
</dbReference>
<dbReference type="GO" id="GO:0008608">
    <property type="term" value="P:attachment of spindle microtubules to kinetochore"/>
    <property type="evidence" value="ECO:0007669"/>
    <property type="project" value="UniProtKB-ARBA"/>
</dbReference>
<proteinExistence type="inferred from homology"/>
<feature type="binding site" evidence="11 13">
    <location>
        <position position="256"/>
    </location>
    <ligand>
        <name>ATP</name>
        <dbReference type="ChEBI" id="CHEBI:30616"/>
    </ligand>
</feature>
<comment type="similarity">
    <text evidence="14">Belongs to the protein kinase superfamily. Ser/Thr protein kinase family. Aurora subfamily.</text>
</comment>
<evidence type="ECO:0000256" key="5">
    <source>
        <dbReference type="ARBA" id="ARBA00022741"/>
    </source>
</evidence>
<feature type="active site" description="Proton acceptor" evidence="10">
    <location>
        <position position="344"/>
    </location>
</feature>
<dbReference type="EMBL" id="JADGJW010000066">
    <property type="protein sequence ID" value="KAJ3225260.1"/>
    <property type="molecule type" value="Genomic_DNA"/>
</dbReference>
<dbReference type="GO" id="GO:0000776">
    <property type="term" value="C:kinetochore"/>
    <property type="evidence" value="ECO:0007669"/>
    <property type="project" value="UniProtKB-ARBA"/>
</dbReference>
<feature type="binding site" evidence="11">
    <location>
        <begin position="299"/>
        <end position="301"/>
    </location>
    <ligand>
        <name>ATP</name>
        <dbReference type="ChEBI" id="CHEBI:30616"/>
    </ligand>
</feature>
<dbReference type="SUPFAM" id="SSF56112">
    <property type="entry name" value="Protein kinase-like (PK-like)"/>
    <property type="match status" value="1"/>
</dbReference>
<dbReference type="PROSITE" id="PS00108">
    <property type="entry name" value="PROTEIN_KINASE_ST"/>
    <property type="match status" value="1"/>
</dbReference>
<dbReference type="InterPro" id="IPR011009">
    <property type="entry name" value="Kinase-like_dom_sf"/>
</dbReference>
<dbReference type="FunFam" id="3.30.200.20:FF:000042">
    <property type="entry name" value="Aurora kinase A"/>
    <property type="match status" value="1"/>
</dbReference>
<sequence>MRPTKTSELKTKKLVGEITRKPLHQQNRHPGNSILIKAKPVFKQINKYSSSQIPPNKNIVKSSKLDPDKLAKQTIIITHQKNNISTTKINESANNLTFEKPHPLKKLVMSKNFSATTSNITENHRNRNLITNSMNYDQTQALSKKENHGISNPVMENVKKARQISSYSKIPLQINNNHLINPKHNVNLLIAKNMNVSSQQTLQQNASQIAQPPSAIRIMPQWRLKDFEVGKALGRGKFGRVYLAKEKSTNQVVALKLLFKGELREAKVEKQVRREIEIQSHLRLYGYFYDEKRVYLILEYASKGELYSVLKKVGRFEEQVASKYVYQLTLALIYLHSKGVIHRDIKPENLLLGENGEVKIADFGWSVHAADSRRETLCGTLDYLPPEMVLGKDHDARVDLWSLGVLIFEFLVGKPPFEEEGSYKETYRRIANVDLVFPDFISFQAKDLILKLCKSNPKERISLILVKMHPWIVEYNLNENNSEAKRMDSTLRTGFDLINRELALFGLSKFELNNEALSISLSQVINTTFQLIQLNKRKNELNQILLQKLKDTEFHLRNTENLLVMHLFMVKINDFSTKAKSTVQEKINSKEIIKLKSKIDLVEKNFKDSHQKNSVHLEEIKVLKSSHLTQKTKLTHELRKKEQENFRLKEKLQKKVVDSSSSQKVKIELINSHPETSYFNNGVITPTKFLTKSSSIMNLKNNSGSVLRKIDSADNQIFEEILRQFEEREKSLLLEIKILKESLESFYFNIKDKLNIQYDVGEKCRFQLPYFQIKKSVEQLIFESLEVLLQEKNILNEKNLDSDAERNMTVTEDLSNLQKENAIYLKQLEEQQINISELTRLLEMSLNSDYYIPEENAEEDTSQFEVTTLELKEEKINLMKLSQKLELDRKRFTEAAIKLGLERNILENEKKKFLEEVYDFERLKMFKPDYDSNDLFETPKCAKGKDPFTPSSEFSGVSASKSAKSVTFTPSVDIIQEENSSIFSNDPSSIYNDNGSNGTYSEMETIKTPINYYASGVKITSEIEDLNSNPSTPIKITKCYNDDSVALTAKNMNTNFRKQIKKNNDCEDNVVNNKRRNLENENCNSTEVTKIANLDNVKEDEENYFELKTVIGTPKRRSNNENLFKIQGDRSKKKLNLIEQRIREMQRTPNKKI</sequence>
<evidence type="ECO:0000256" key="7">
    <source>
        <dbReference type="ARBA" id="ARBA00022840"/>
    </source>
</evidence>
<dbReference type="Pfam" id="PF00069">
    <property type="entry name" value="Pkinase"/>
    <property type="match status" value="1"/>
</dbReference>
<reference evidence="16" key="1">
    <citation type="submission" date="2020-05" db="EMBL/GenBank/DDBJ databases">
        <title>Phylogenomic resolution of chytrid fungi.</title>
        <authorList>
            <person name="Stajich J.E."/>
            <person name="Amses K."/>
            <person name="Simmons R."/>
            <person name="Seto K."/>
            <person name="Myers J."/>
            <person name="Bonds A."/>
            <person name="Quandt C.A."/>
            <person name="Barry K."/>
            <person name="Liu P."/>
            <person name="Grigoriev I."/>
            <person name="Longcore J.E."/>
            <person name="James T.Y."/>
        </authorList>
    </citation>
    <scope>NUCLEOTIDE SEQUENCE</scope>
    <source>
        <strain evidence="16">JEL0476</strain>
    </source>
</reference>
<dbReference type="GO" id="GO:0045143">
    <property type="term" value="P:homologous chromosome segregation"/>
    <property type="evidence" value="ECO:0007669"/>
    <property type="project" value="UniProtKB-ARBA"/>
</dbReference>
<dbReference type="EC" id="2.7.11.1" evidence="1 14"/>
<evidence type="ECO:0000256" key="4">
    <source>
        <dbReference type="ARBA" id="ARBA00022679"/>
    </source>
</evidence>
<keyword evidence="6 14" id="KW-0418">Kinase</keyword>
<dbReference type="GO" id="GO:0072479">
    <property type="term" value="P:response to mitotic cell cycle spindle assembly checkpoint signaling"/>
    <property type="evidence" value="ECO:0007669"/>
    <property type="project" value="UniProtKB-ARBA"/>
</dbReference>
<evidence type="ECO:0000256" key="2">
    <source>
        <dbReference type="ARBA" id="ARBA00021157"/>
    </source>
</evidence>
<dbReference type="GO" id="GO:0004674">
    <property type="term" value="F:protein serine/threonine kinase activity"/>
    <property type="evidence" value="ECO:0007669"/>
    <property type="project" value="UniProtKB-KW"/>
</dbReference>
<gene>
    <name evidence="16" type="primary">IPL1</name>
    <name evidence="16" type="ORF">HK099_007086</name>
</gene>
<comment type="caution">
    <text evidence="16">The sequence shown here is derived from an EMBL/GenBank/DDBJ whole genome shotgun (WGS) entry which is preliminary data.</text>
</comment>
<dbReference type="Gene3D" id="1.10.510.10">
    <property type="entry name" value="Transferase(Phosphotransferase) domain 1"/>
    <property type="match status" value="1"/>
</dbReference>
<dbReference type="PROSITE" id="PS00107">
    <property type="entry name" value="PROTEIN_KINASE_ATP"/>
    <property type="match status" value="1"/>
</dbReference>
<dbReference type="GO" id="GO:0005524">
    <property type="term" value="F:ATP binding"/>
    <property type="evidence" value="ECO:0007669"/>
    <property type="project" value="UniProtKB-UniRule"/>
</dbReference>
<name>A0AAD5U776_9FUNG</name>
<dbReference type="InterPro" id="IPR030616">
    <property type="entry name" value="Aur-like"/>
</dbReference>
<evidence type="ECO:0000256" key="11">
    <source>
        <dbReference type="PIRSR" id="PIRSR630616-2"/>
    </source>
</evidence>
<feature type="cross-link" description="Glycyl lysine isopeptide (Lys-Gly) (interchain with G-Cter in SUMO2)" evidence="12">
    <location>
        <position position="346"/>
    </location>
</feature>
<evidence type="ECO:0000256" key="14">
    <source>
        <dbReference type="RuleBase" id="RU367134"/>
    </source>
</evidence>